<reference evidence="3" key="1">
    <citation type="submission" date="2016-05" db="EMBL/GenBank/DDBJ databases">
        <authorList>
            <person name="Naeem Raeece"/>
        </authorList>
    </citation>
    <scope>NUCLEOTIDE SEQUENCE [LARGE SCALE GENOMIC DNA]</scope>
</reference>
<accession>A0A1A8VQJ4</accession>
<evidence type="ECO:0000313" key="3">
    <source>
        <dbReference type="Proteomes" id="UP000078597"/>
    </source>
</evidence>
<dbReference type="VEuPathDB" id="PlasmoDB:PmUG01_05021800"/>
<gene>
    <name evidence="2" type="ORF">PMALA_004510</name>
</gene>
<dbReference type="PANTHER" id="PTHR48031:SF2">
    <property type="entry name" value="RNA-BINDING PROTEIN 4"/>
    <property type="match status" value="1"/>
</dbReference>
<dbReference type="GO" id="GO:0003729">
    <property type="term" value="F:mRNA binding"/>
    <property type="evidence" value="ECO:0007669"/>
    <property type="project" value="TreeGrafter"/>
</dbReference>
<feature type="region of interest" description="Disordered" evidence="1">
    <location>
        <begin position="513"/>
        <end position="541"/>
    </location>
</feature>
<dbReference type="AlphaFoldDB" id="A0A1A8VQJ4"/>
<name>A0A1A8VQJ4_PLAMA</name>
<proteinExistence type="predicted"/>
<protein>
    <submittedName>
        <fullName evidence="2">Uncharacterized protein</fullName>
    </submittedName>
</protein>
<organism evidence="2 3">
    <name type="scientific">Plasmodium malariae</name>
    <dbReference type="NCBI Taxonomy" id="5858"/>
    <lineage>
        <taxon>Eukaryota</taxon>
        <taxon>Sar</taxon>
        <taxon>Alveolata</taxon>
        <taxon>Apicomplexa</taxon>
        <taxon>Aconoidasida</taxon>
        <taxon>Haemosporida</taxon>
        <taxon>Plasmodiidae</taxon>
        <taxon>Plasmodium</taxon>
        <taxon>Plasmodium (Plasmodium)</taxon>
    </lineage>
</organism>
<dbReference type="EMBL" id="FLQW01000240">
    <property type="protein sequence ID" value="SBS82782.1"/>
    <property type="molecule type" value="Genomic_DNA"/>
</dbReference>
<dbReference type="PANTHER" id="PTHR48031">
    <property type="entry name" value="SRA STEM-LOOP-INTERACTING RNA-BINDING PROTEIN, MITOCHONDRIAL"/>
    <property type="match status" value="1"/>
</dbReference>
<dbReference type="Proteomes" id="UP000078597">
    <property type="component" value="Unassembled WGS sequence"/>
</dbReference>
<sequence length="1147" mass="134611">MNEMKSYKWYLEHGCEIVPLKKAEGGGSEHSLMLLDMQADFSEFLDEEKNIIGNEKIVNEEGGGTFNMHKNHFLQRERKKRNSTNEKEKYVYEIDHLWGYMEWHYNFEDEIKVQKNLVENINKLRKIPKLYVSAHIIEGAVNEMSKNENICILKYTTYPSFYQKYNKDLDKLKESSGKNSIYNVCNYIYEVCDIADKSLVFANSPVINTTMRNILSITKSGKKREDFNEAEDLECISEDEIWQIYLSKKIKCINDQWLLICINHELKNIIKYSGDIYFKIFNKYIKEYNDFLKSYNYNSTVGREDIHRAVSSTSRNSTNKGYMASINSSSSNSNIRGGDNCAYITNTRHNAFEVNCTSNNLNLEKLKKYKVNLIFSDNKDINHILYKLCLNMGKFNDAVLCTKNKTFNILMNDIDGTIAICLKSFLSKYYGCGDRGAQWDGINEGVKAENGVSGTSGTHTVHDDEELVKTLSIMGLCKEKIVLTEKATIFSNVELLFSYYMIVDRESLYRAEDSTKRSGNNHNNNNSYCDGEEEEEEEQKDDDGVIYISKKALFENLQFSNEEISSYLLHLQKYSTNNLLYIKNKGFRYVKSEIICEFLIKIIELISINDSLYEYQNIEKGKGMKNMLFQKYQQDLHKVIKKKKSGISLLNIINLIYENINDFSFLKKNKIAIEPYIILQLCWKCCDIENKHFEYFTIYYNYYFFYEYLNKQSEDLSYEDIFENYLEFLENDEYINDTIVYINLFKLHNVMALNILRSSGKVVIHSEKLFTFDMEMYTYVKYIDEIFRSFNSNLMDIIIQDFIRSYQFFLDFGYEKGKHNSKENFTPGKEGLVGEEKDVKGRKSGNYNEYNNDNDDDVDHVGQSSNQKLSNGDIYKNRVLFRNNIILGVNNINHICNDNYMFEYFIVVKYYYSENNFALLEKRLKKFIKTVEEDFMNTQLISSGGGGNITDDTNTSAYDMNKNYRSNLDKLKSNYCLNYKIFKYQTTSFPHIRLTNNYNDLLKFVYTPLSIHCSIFHENVIYNKKRKIFQLIPSFLLKDNLRSCLTALFTFKTSYYAQEFYPFLNPLLNNKDLIGTIAVPPLRHCRTKLIEKENKKNIEFLEVGNIVFSSLNKDIRNYSKSTEHKKKFIEKLCKLYNCNLPVNNFSA</sequence>
<feature type="region of interest" description="Disordered" evidence="1">
    <location>
        <begin position="841"/>
        <end position="866"/>
    </location>
</feature>
<evidence type="ECO:0000256" key="1">
    <source>
        <dbReference type="SAM" id="MobiDB-lite"/>
    </source>
</evidence>
<evidence type="ECO:0000313" key="2">
    <source>
        <dbReference type="EMBL" id="SBS82782.1"/>
    </source>
</evidence>
<feature type="compositionally biased region" description="Acidic residues" evidence="1">
    <location>
        <begin position="530"/>
        <end position="541"/>
    </location>
</feature>